<dbReference type="GO" id="GO:0055085">
    <property type="term" value="P:transmembrane transport"/>
    <property type="evidence" value="ECO:0007669"/>
    <property type="project" value="InterPro"/>
</dbReference>
<accession>A0A2U8FT04</accession>
<evidence type="ECO:0000256" key="8">
    <source>
        <dbReference type="ARBA" id="ARBA00023136"/>
    </source>
</evidence>
<keyword evidence="7 9" id="KW-1133">Transmembrane helix</keyword>
<evidence type="ECO:0000256" key="2">
    <source>
        <dbReference type="ARBA" id="ARBA00014213"/>
    </source>
</evidence>
<feature type="transmembrane region" description="Helical" evidence="9">
    <location>
        <begin position="326"/>
        <end position="347"/>
    </location>
</feature>
<dbReference type="KEGG" id="aon:DEH84_11710"/>
<keyword evidence="3" id="KW-0813">Transport</keyword>
<gene>
    <name evidence="10" type="primary">lptF</name>
    <name evidence="10" type="ORF">DEH84_11710</name>
</gene>
<feature type="transmembrane region" description="Helical" evidence="9">
    <location>
        <begin position="48"/>
        <end position="76"/>
    </location>
</feature>
<dbReference type="GO" id="GO:0043190">
    <property type="term" value="C:ATP-binding cassette (ABC) transporter complex"/>
    <property type="evidence" value="ECO:0007669"/>
    <property type="project" value="InterPro"/>
</dbReference>
<evidence type="ECO:0000313" key="11">
    <source>
        <dbReference type="Proteomes" id="UP000244892"/>
    </source>
</evidence>
<keyword evidence="11" id="KW-1185">Reference proteome</keyword>
<dbReference type="OrthoDB" id="9778062at2"/>
<dbReference type="AlphaFoldDB" id="A0A2U8FT04"/>
<evidence type="ECO:0000256" key="4">
    <source>
        <dbReference type="ARBA" id="ARBA00022475"/>
    </source>
</evidence>
<proteinExistence type="predicted"/>
<keyword evidence="5" id="KW-0997">Cell inner membrane</keyword>
<dbReference type="PANTHER" id="PTHR33529:SF7">
    <property type="entry name" value="LIPOPOLYSACCHARIDE EXPORT SYSTEM PERMEASE PROTEIN LPTF"/>
    <property type="match status" value="1"/>
</dbReference>
<feature type="transmembrane region" description="Helical" evidence="9">
    <location>
        <begin position="12"/>
        <end position="36"/>
    </location>
</feature>
<evidence type="ECO:0000256" key="3">
    <source>
        <dbReference type="ARBA" id="ARBA00022448"/>
    </source>
</evidence>
<dbReference type="EMBL" id="CP029210">
    <property type="protein sequence ID" value="AWI54017.1"/>
    <property type="molecule type" value="Genomic_DNA"/>
</dbReference>
<sequence>MLFDSSVRRELWRSFMATLVVLLTVVLTMVLIRILGQATKGAFAPADVSLILSYTVVTQLPVLLALALFVSVVSVLSRMWRDSEMVVWQASGARQFSFLRPLLRMAWPIVALVAASTLVARPWAYDQTEVLRHRFEKRSDMARIAPGQFQASADGKRVFFIDSHSDGQTTGRNVFMVLTDEGTESVVTAREGQLQVDKGMRYLILNNGERIQTRLDTGEITSAHFDRARVLVGEAPDAGSAAPELRAMSTTDLLADRSREARGELVWRLGLVWAALNMVLAGLALAAGNSRRNSSWNLVYALLLFVVYFNLLTLTQSWVTQGKMKWAPAVLGVHGGLTMALLALIAWRDGAFRMLGRRPQEARA</sequence>
<dbReference type="NCBIfam" id="TIGR04407">
    <property type="entry name" value="LptF_YjgP"/>
    <property type="match status" value="1"/>
</dbReference>
<keyword evidence="6 9" id="KW-0812">Transmembrane</keyword>
<evidence type="ECO:0000313" key="10">
    <source>
        <dbReference type="EMBL" id="AWI54017.1"/>
    </source>
</evidence>
<comment type="subcellular location">
    <subcellularLocation>
        <location evidence="1">Cell inner membrane</location>
        <topology evidence="1">Multi-pass membrane protein</topology>
    </subcellularLocation>
</comment>
<dbReference type="Pfam" id="PF03739">
    <property type="entry name" value="LptF_LptG"/>
    <property type="match status" value="1"/>
</dbReference>
<feature type="transmembrane region" description="Helical" evidence="9">
    <location>
        <begin position="298"/>
        <end position="319"/>
    </location>
</feature>
<dbReference type="InterPro" id="IPR030922">
    <property type="entry name" value="LptF"/>
</dbReference>
<feature type="transmembrane region" description="Helical" evidence="9">
    <location>
        <begin position="265"/>
        <end position="286"/>
    </location>
</feature>
<organism evidence="10 11">
    <name type="scientific">Aquabacterium olei</name>
    <dbReference type="NCBI Taxonomy" id="1296669"/>
    <lineage>
        <taxon>Bacteria</taxon>
        <taxon>Pseudomonadati</taxon>
        <taxon>Pseudomonadota</taxon>
        <taxon>Betaproteobacteria</taxon>
        <taxon>Burkholderiales</taxon>
        <taxon>Aquabacterium</taxon>
    </lineage>
</organism>
<evidence type="ECO:0000256" key="9">
    <source>
        <dbReference type="SAM" id="Phobius"/>
    </source>
</evidence>
<evidence type="ECO:0000256" key="1">
    <source>
        <dbReference type="ARBA" id="ARBA00004429"/>
    </source>
</evidence>
<evidence type="ECO:0000256" key="5">
    <source>
        <dbReference type="ARBA" id="ARBA00022519"/>
    </source>
</evidence>
<protein>
    <recommendedName>
        <fullName evidence="2">Lipopolysaccharide export system permease protein LptF</fullName>
    </recommendedName>
</protein>
<reference evidence="10 11" key="1">
    <citation type="submission" date="2018-05" db="EMBL/GenBank/DDBJ databases">
        <title>complete genome sequence of Aquabacterium olei NBRC 110486.</title>
        <authorList>
            <person name="Tang B."/>
            <person name="Chang J."/>
            <person name="Zhang L."/>
            <person name="Yang H."/>
        </authorList>
    </citation>
    <scope>NUCLEOTIDE SEQUENCE [LARGE SCALE GENOMIC DNA]</scope>
    <source>
        <strain evidence="10 11">NBRC 110486</strain>
    </source>
</reference>
<keyword evidence="4" id="KW-1003">Cell membrane</keyword>
<evidence type="ECO:0000256" key="6">
    <source>
        <dbReference type="ARBA" id="ARBA00022692"/>
    </source>
</evidence>
<feature type="transmembrane region" description="Helical" evidence="9">
    <location>
        <begin position="105"/>
        <end position="124"/>
    </location>
</feature>
<dbReference type="InterPro" id="IPR005495">
    <property type="entry name" value="LptG/LptF_permease"/>
</dbReference>
<evidence type="ECO:0000256" key="7">
    <source>
        <dbReference type="ARBA" id="ARBA00022989"/>
    </source>
</evidence>
<dbReference type="PANTHER" id="PTHR33529">
    <property type="entry name" value="SLR0882 PROTEIN-RELATED"/>
    <property type="match status" value="1"/>
</dbReference>
<keyword evidence="8 9" id="KW-0472">Membrane</keyword>
<dbReference type="RefSeq" id="WP_109037013.1">
    <property type="nucleotide sequence ID" value="NZ_CP029210.1"/>
</dbReference>
<dbReference type="Proteomes" id="UP000244892">
    <property type="component" value="Chromosome"/>
</dbReference>
<dbReference type="GO" id="GO:0015920">
    <property type="term" value="P:lipopolysaccharide transport"/>
    <property type="evidence" value="ECO:0007669"/>
    <property type="project" value="TreeGrafter"/>
</dbReference>
<name>A0A2U8FT04_9BURK</name>